<keyword evidence="2" id="KW-1185">Reference proteome</keyword>
<dbReference type="AlphaFoldDB" id="A0A328TLQ8"/>
<feature type="non-terminal residue" evidence="1">
    <location>
        <position position="1"/>
    </location>
</feature>
<keyword evidence="1" id="KW-0436">Ligase</keyword>
<protein>
    <submittedName>
        <fullName evidence="1">Long chain fatty acid CoA-ligase domain protein</fullName>
        <ecNumber evidence="1">6.2.1.3</ecNumber>
    </submittedName>
</protein>
<dbReference type="EC" id="6.2.1.3" evidence="1"/>
<accession>A0A328TLQ8</accession>
<comment type="caution">
    <text evidence="1">The sequence shown here is derived from an EMBL/GenBank/DDBJ whole genome shotgun (WGS) entry which is preliminary data.</text>
</comment>
<dbReference type="EMBL" id="LJAM02000201">
    <property type="protein sequence ID" value="RAP71100.1"/>
    <property type="molecule type" value="Genomic_DNA"/>
</dbReference>
<name>A0A328TLQ8_9GAMM</name>
<proteinExistence type="predicted"/>
<organism evidence="1 2">
    <name type="scientific">Candidatus Erwinia dacicola</name>
    <dbReference type="NCBI Taxonomy" id="252393"/>
    <lineage>
        <taxon>Bacteria</taxon>
        <taxon>Pseudomonadati</taxon>
        <taxon>Pseudomonadota</taxon>
        <taxon>Gammaproteobacteria</taxon>
        <taxon>Enterobacterales</taxon>
        <taxon>Erwiniaceae</taxon>
        <taxon>Erwinia</taxon>
    </lineage>
</organism>
<evidence type="ECO:0000313" key="1">
    <source>
        <dbReference type="EMBL" id="RAP71100.1"/>
    </source>
</evidence>
<sequence length="43" mass="5293">CHYRWQKICVVKKEPSLTKDELLAHCKKHLTRYEILKIIEFHN</sequence>
<gene>
    <name evidence="1" type="primary">fadD</name>
    <name evidence="1" type="ORF">ACZ87_02082</name>
</gene>
<dbReference type="Proteomes" id="UP000244334">
    <property type="component" value="Unassembled WGS sequence"/>
</dbReference>
<reference evidence="1" key="1">
    <citation type="submission" date="2018-04" db="EMBL/GenBank/DDBJ databases">
        <title>Genomes of the Obligate Erwinia dacicola and Facultative Enterobacter sp. OLF Endosymbionts of the Olive Fruit fly, Bactrocera oleae.</title>
        <authorList>
            <person name="Estes A.M."/>
            <person name="Hearn D.J."/>
            <person name="Agarwal S."/>
            <person name="Pierson E.A."/>
            <person name="Dunning-Hotopp J.C."/>
        </authorList>
    </citation>
    <scope>NUCLEOTIDE SEQUENCE [LARGE SCALE GENOMIC DNA]</scope>
    <source>
        <strain evidence="1">Oroville</strain>
    </source>
</reference>
<dbReference type="GO" id="GO:0004467">
    <property type="term" value="F:long-chain fatty acid-CoA ligase activity"/>
    <property type="evidence" value="ECO:0007669"/>
    <property type="project" value="UniProtKB-EC"/>
</dbReference>
<evidence type="ECO:0000313" key="2">
    <source>
        <dbReference type="Proteomes" id="UP000244334"/>
    </source>
</evidence>